<proteinExistence type="predicted"/>
<keyword evidence="3" id="KW-1185">Reference proteome</keyword>
<accession>A0AAD5K3Z5</accession>
<dbReference type="Proteomes" id="UP001209540">
    <property type="component" value="Unassembled WGS sequence"/>
</dbReference>
<dbReference type="AlphaFoldDB" id="A0AAD5K3Z5"/>
<organism evidence="2 3">
    <name type="scientific">Phascolomyces articulosus</name>
    <dbReference type="NCBI Taxonomy" id="60185"/>
    <lineage>
        <taxon>Eukaryota</taxon>
        <taxon>Fungi</taxon>
        <taxon>Fungi incertae sedis</taxon>
        <taxon>Mucoromycota</taxon>
        <taxon>Mucoromycotina</taxon>
        <taxon>Mucoromycetes</taxon>
        <taxon>Mucorales</taxon>
        <taxon>Lichtheimiaceae</taxon>
        <taxon>Phascolomyces</taxon>
    </lineage>
</organism>
<sequence length="119" mass="14566">MTRQLTDGERLTLERNETRNNNRHQYFRVEIYLRHVTYDLYQRRTSSLNLREELKELFNHHDLNRIANEKPHYRAALTAMRYTPFSLYALDTIFIYILLPNNSGDWRMNSNICHQKLRH</sequence>
<keyword evidence="1" id="KW-0472">Membrane</keyword>
<keyword evidence="1" id="KW-0812">Transmembrane</keyword>
<reference evidence="2" key="2">
    <citation type="submission" date="2023-02" db="EMBL/GenBank/DDBJ databases">
        <authorList>
            <consortium name="DOE Joint Genome Institute"/>
            <person name="Mondo S.J."/>
            <person name="Chang Y."/>
            <person name="Wang Y."/>
            <person name="Ahrendt S."/>
            <person name="Andreopoulos W."/>
            <person name="Barry K."/>
            <person name="Beard J."/>
            <person name="Benny G.L."/>
            <person name="Blankenship S."/>
            <person name="Bonito G."/>
            <person name="Cuomo C."/>
            <person name="Desiro A."/>
            <person name="Gervers K.A."/>
            <person name="Hundley H."/>
            <person name="Kuo A."/>
            <person name="LaButti K."/>
            <person name="Lang B.F."/>
            <person name="Lipzen A."/>
            <person name="O'Donnell K."/>
            <person name="Pangilinan J."/>
            <person name="Reynolds N."/>
            <person name="Sandor L."/>
            <person name="Smith M.W."/>
            <person name="Tsang A."/>
            <person name="Grigoriev I.V."/>
            <person name="Stajich J.E."/>
            <person name="Spatafora J.W."/>
        </authorList>
    </citation>
    <scope>NUCLEOTIDE SEQUENCE</scope>
    <source>
        <strain evidence="2">RSA 2281</strain>
    </source>
</reference>
<feature type="transmembrane region" description="Helical" evidence="1">
    <location>
        <begin position="79"/>
        <end position="99"/>
    </location>
</feature>
<protein>
    <submittedName>
        <fullName evidence="2">Uncharacterized protein</fullName>
    </submittedName>
</protein>
<comment type="caution">
    <text evidence="2">The sequence shown here is derived from an EMBL/GenBank/DDBJ whole genome shotgun (WGS) entry which is preliminary data.</text>
</comment>
<name>A0AAD5K3Z5_9FUNG</name>
<evidence type="ECO:0000256" key="1">
    <source>
        <dbReference type="SAM" id="Phobius"/>
    </source>
</evidence>
<dbReference type="EMBL" id="JAIXMP010000009">
    <property type="protein sequence ID" value="KAI9268271.1"/>
    <property type="molecule type" value="Genomic_DNA"/>
</dbReference>
<reference evidence="2" key="1">
    <citation type="journal article" date="2022" name="IScience">
        <title>Evolution of zygomycete secretomes and the origins of terrestrial fungal ecologies.</title>
        <authorList>
            <person name="Chang Y."/>
            <person name="Wang Y."/>
            <person name="Mondo S."/>
            <person name="Ahrendt S."/>
            <person name="Andreopoulos W."/>
            <person name="Barry K."/>
            <person name="Beard J."/>
            <person name="Benny G.L."/>
            <person name="Blankenship S."/>
            <person name="Bonito G."/>
            <person name="Cuomo C."/>
            <person name="Desiro A."/>
            <person name="Gervers K.A."/>
            <person name="Hundley H."/>
            <person name="Kuo A."/>
            <person name="LaButti K."/>
            <person name="Lang B.F."/>
            <person name="Lipzen A."/>
            <person name="O'Donnell K."/>
            <person name="Pangilinan J."/>
            <person name="Reynolds N."/>
            <person name="Sandor L."/>
            <person name="Smith M.E."/>
            <person name="Tsang A."/>
            <person name="Grigoriev I.V."/>
            <person name="Stajich J.E."/>
            <person name="Spatafora J.W."/>
        </authorList>
    </citation>
    <scope>NUCLEOTIDE SEQUENCE</scope>
    <source>
        <strain evidence="2">RSA 2281</strain>
    </source>
</reference>
<evidence type="ECO:0000313" key="3">
    <source>
        <dbReference type="Proteomes" id="UP001209540"/>
    </source>
</evidence>
<keyword evidence="1" id="KW-1133">Transmembrane helix</keyword>
<evidence type="ECO:0000313" key="2">
    <source>
        <dbReference type="EMBL" id="KAI9268271.1"/>
    </source>
</evidence>
<gene>
    <name evidence="2" type="ORF">BDA99DRAFT_535782</name>
</gene>